<dbReference type="GO" id="GO:0005634">
    <property type="term" value="C:nucleus"/>
    <property type="evidence" value="ECO:0007669"/>
    <property type="project" value="TreeGrafter"/>
</dbReference>
<organism evidence="2 3">
    <name type="scientific">Ephemerocybe angulata</name>
    <dbReference type="NCBI Taxonomy" id="980116"/>
    <lineage>
        <taxon>Eukaryota</taxon>
        <taxon>Fungi</taxon>
        <taxon>Dikarya</taxon>
        <taxon>Basidiomycota</taxon>
        <taxon>Agaricomycotina</taxon>
        <taxon>Agaricomycetes</taxon>
        <taxon>Agaricomycetidae</taxon>
        <taxon>Agaricales</taxon>
        <taxon>Agaricineae</taxon>
        <taxon>Psathyrellaceae</taxon>
        <taxon>Ephemerocybe</taxon>
    </lineage>
</organism>
<evidence type="ECO:0000313" key="2">
    <source>
        <dbReference type="EMBL" id="KAF6760214.1"/>
    </source>
</evidence>
<dbReference type="EMBL" id="JACGCI010000013">
    <property type="protein sequence ID" value="KAF6760214.1"/>
    <property type="molecule type" value="Genomic_DNA"/>
</dbReference>
<dbReference type="OrthoDB" id="10264707at2759"/>
<keyword evidence="3" id="KW-1185">Reference proteome</keyword>
<accession>A0A8H6I977</accession>
<comment type="caution">
    <text evidence="2">The sequence shown here is derived from an EMBL/GenBank/DDBJ whole genome shotgun (WGS) entry which is preliminary data.</text>
</comment>
<dbReference type="AlphaFoldDB" id="A0A8H6I977"/>
<evidence type="ECO:0000313" key="3">
    <source>
        <dbReference type="Proteomes" id="UP000521943"/>
    </source>
</evidence>
<dbReference type="SUPFAM" id="SSF55729">
    <property type="entry name" value="Acyl-CoA N-acyltransferases (Nat)"/>
    <property type="match status" value="1"/>
</dbReference>
<dbReference type="InterPro" id="IPR016181">
    <property type="entry name" value="Acyl_CoA_acyltransferase"/>
</dbReference>
<dbReference type="PANTHER" id="PTHR43138:SF1">
    <property type="entry name" value="N-ACETYLTRANSFERASE ACA1"/>
    <property type="match status" value="1"/>
</dbReference>
<dbReference type="PROSITE" id="PS51186">
    <property type="entry name" value="GNAT"/>
    <property type="match status" value="1"/>
</dbReference>
<dbReference type="Pfam" id="PF00583">
    <property type="entry name" value="Acetyltransf_1"/>
    <property type="match status" value="1"/>
</dbReference>
<sequence length="235" mass="26008">MSAYGTVKRSRSDATQTLASTVWMAQASKTGDLEDVFVYHLKIDSARALDGLLEYLYSTFSQVMDEGRTYPQEGDMDQVTFESYFFAEDAFVGIKSVGTKEGDDIMEGRESPIGILDAKGTRTWEESIAGFYYIKPNYPGRSSHICNGGFVVPSKNGGRGYGKALGKSYLNYAPKLGYKGSVFNLVYVNNVASVRIWESLGFTKAGRIPAAGRLRKRGEDGEEYVDAWVIHKSFV</sequence>
<dbReference type="InterPro" id="IPR000182">
    <property type="entry name" value="GNAT_dom"/>
</dbReference>
<dbReference type="PANTHER" id="PTHR43138">
    <property type="entry name" value="ACETYLTRANSFERASE, GNAT FAMILY"/>
    <property type="match status" value="1"/>
</dbReference>
<name>A0A8H6I977_9AGAR</name>
<gene>
    <name evidence="2" type="ORF">DFP72DRAFT_883533</name>
</gene>
<proteinExistence type="predicted"/>
<evidence type="ECO:0000259" key="1">
    <source>
        <dbReference type="PROSITE" id="PS51186"/>
    </source>
</evidence>
<reference evidence="2 3" key="1">
    <citation type="submission" date="2020-07" db="EMBL/GenBank/DDBJ databases">
        <title>Comparative genomics of pyrophilous fungi reveals a link between fire events and developmental genes.</title>
        <authorList>
            <consortium name="DOE Joint Genome Institute"/>
            <person name="Steindorff A.S."/>
            <person name="Carver A."/>
            <person name="Calhoun S."/>
            <person name="Stillman K."/>
            <person name="Liu H."/>
            <person name="Lipzen A."/>
            <person name="Pangilinan J."/>
            <person name="Labutti K."/>
            <person name="Bruns T.D."/>
            <person name="Grigoriev I.V."/>
        </authorList>
    </citation>
    <scope>NUCLEOTIDE SEQUENCE [LARGE SCALE GENOMIC DNA]</scope>
    <source>
        <strain evidence="2 3">CBS 144469</strain>
    </source>
</reference>
<dbReference type="GO" id="GO:0016747">
    <property type="term" value="F:acyltransferase activity, transferring groups other than amino-acyl groups"/>
    <property type="evidence" value="ECO:0007669"/>
    <property type="project" value="InterPro"/>
</dbReference>
<dbReference type="Proteomes" id="UP000521943">
    <property type="component" value="Unassembled WGS sequence"/>
</dbReference>
<dbReference type="Gene3D" id="3.40.630.30">
    <property type="match status" value="1"/>
</dbReference>
<feature type="domain" description="N-acetyltransferase" evidence="1">
    <location>
        <begin position="79"/>
        <end position="219"/>
    </location>
</feature>
<protein>
    <recommendedName>
        <fullName evidence="1">N-acetyltransferase domain-containing protein</fullName>
    </recommendedName>
</protein>
<dbReference type="InterPro" id="IPR052742">
    <property type="entry name" value="Mito_N-acetyltransferase"/>
</dbReference>